<evidence type="ECO:0000256" key="4">
    <source>
        <dbReference type="ARBA" id="ARBA00023239"/>
    </source>
</evidence>
<dbReference type="InterPro" id="IPR015422">
    <property type="entry name" value="PyrdxlP-dep_Trfase_small"/>
</dbReference>
<dbReference type="CDD" id="cd00609">
    <property type="entry name" value="AAT_like"/>
    <property type="match status" value="1"/>
</dbReference>
<dbReference type="Gene3D" id="3.40.640.10">
    <property type="entry name" value="Type I PLP-dependent aspartate aminotransferase-like (Major domain)"/>
    <property type="match status" value="1"/>
</dbReference>
<dbReference type="PANTHER" id="PTHR43525">
    <property type="entry name" value="PROTEIN MALY"/>
    <property type="match status" value="1"/>
</dbReference>
<dbReference type="InterPro" id="IPR004839">
    <property type="entry name" value="Aminotransferase_I/II_large"/>
</dbReference>
<comment type="caution">
    <text evidence="7">The sequence shown here is derived from an EMBL/GenBank/DDBJ whole genome shotgun (WGS) entry which is preliminary data.</text>
</comment>
<evidence type="ECO:0000256" key="3">
    <source>
        <dbReference type="ARBA" id="ARBA00022898"/>
    </source>
</evidence>
<name>A0ABN3VBE3_9PSEU</name>
<dbReference type="InterPro" id="IPR015424">
    <property type="entry name" value="PyrdxlP-dep_Trfase"/>
</dbReference>
<comment type="similarity">
    <text evidence="5">Belongs to the class-II pyridoxal-phosphate-dependent aminotransferase family. MalY/PatB cystathionine beta-lyase subfamily.</text>
</comment>
<gene>
    <name evidence="7" type="ORF">GCM10010470_24000</name>
</gene>
<sequence length="390" mass="41752">MARSSSASARLHAEIDALREADLRRRRTLKWGAIDADVLPAWVAEMDYPVAPAATEAVIAAVAKGDLGYPVARAYVEAFARWAWERQQWRVEPAQLTPVADVLAGIESALHTLTAPGDGVVVLTPTYPAFLRILKKLGRRLSECALLDGPDGWRMDFDAISDALAGGAKAVVLCHPHNPTGRVWSRAELTTLAGLVDAHGAHVVSDEIHAPLAADFVPYGLIAGHSVTVTSVTKGWNVAGLKGAVLVCQPETARVAAAIPPHERQRASVPSLAAGAALWSDDGGWLAAIRDYLALTRAELRKWVDDRPGIRWHTAETGYLAWLDVRDAGLGPDPAEVVLDRARVALDPGSRYAPTGSAVADGFIRFNHATSVPLLRTMLGRIGDLLDSVQ</sequence>
<protein>
    <recommendedName>
        <fullName evidence="2">cysteine-S-conjugate beta-lyase</fullName>
        <ecNumber evidence="2">4.4.1.13</ecNumber>
    </recommendedName>
</protein>
<proteinExistence type="inferred from homology"/>
<comment type="cofactor">
    <cofactor evidence="1">
        <name>pyridoxal 5'-phosphate</name>
        <dbReference type="ChEBI" id="CHEBI:597326"/>
    </cofactor>
</comment>
<organism evidence="7 8">
    <name type="scientific">Saccharopolyspora taberi</name>
    <dbReference type="NCBI Taxonomy" id="60895"/>
    <lineage>
        <taxon>Bacteria</taxon>
        <taxon>Bacillati</taxon>
        <taxon>Actinomycetota</taxon>
        <taxon>Actinomycetes</taxon>
        <taxon>Pseudonocardiales</taxon>
        <taxon>Pseudonocardiaceae</taxon>
        <taxon>Saccharopolyspora</taxon>
    </lineage>
</organism>
<feature type="domain" description="Aminotransferase class I/classII large" evidence="6">
    <location>
        <begin position="69"/>
        <end position="369"/>
    </location>
</feature>
<keyword evidence="3" id="KW-0663">Pyridoxal phosphate</keyword>
<dbReference type="InterPro" id="IPR051798">
    <property type="entry name" value="Class-II_PLP-Dep_Aminotrans"/>
</dbReference>
<dbReference type="Gene3D" id="3.90.1150.10">
    <property type="entry name" value="Aspartate Aminotransferase, domain 1"/>
    <property type="match status" value="1"/>
</dbReference>
<evidence type="ECO:0000256" key="2">
    <source>
        <dbReference type="ARBA" id="ARBA00012224"/>
    </source>
</evidence>
<evidence type="ECO:0000256" key="1">
    <source>
        <dbReference type="ARBA" id="ARBA00001933"/>
    </source>
</evidence>
<dbReference type="SUPFAM" id="SSF53383">
    <property type="entry name" value="PLP-dependent transferases"/>
    <property type="match status" value="1"/>
</dbReference>
<keyword evidence="7" id="KW-0032">Aminotransferase</keyword>
<dbReference type="Proteomes" id="UP001500979">
    <property type="component" value="Unassembled WGS sequence"/>
</dbReference>
<reference evidence="7 8" key="1">
    <citation type="journal article" date="2019" name="Int. J. Syst. Evol. Microbiol.">
        <title>The Global Catalogue of Microorganisms (GCM) 10K type strain sequencing project: providing services to taxonomists for standard genome sequencing and annotation.</title>
        <authorList>
            <consortium name="The Broad Institute Genomics Platform"/>
            <consortium name="The Broad Institute Genome Sequencing Center for Infectious Disease"/>
            <person name="Wu L."/>
            <person name="Ma J."/>
        </authorList>
    </citation>
    <scope>NUCLEOTIDE SEQUENCE [LARGE SCALE GENOMIC DNA]</scope>
    <source>
        <strain evidence="7 8">JCM 9383</strain>
    </source>
</reference>
<evidence type="ECO:0000259" key="6">
    <source>
        <dbReference type="Pfam" id="PF00155"/>
    </source>
</evidence>
<dbReference type="EMBL" id="BAAAUX010000011">
    <property type="protein sequence ID" value="GAA2788565.1"/>
    <property type="molecule type" value="Genomic_DNA"/>
</dbReference>
<dbReference type="Pfam" id="PF00155">
    <property type="entry name" value="Aminotran_1_2"/>
    <property type="match status" value="1"/>
</dbReference>
<accession>A0ABN3VBE3</accession>
<dbReference type="RefSeq" id="WP_344679655.1">
    <property type="nucleotide sequence ID" value="NZ_BAAAUX010000011.1"/>
</dbReference>
<dbReference type="GO" id="GO:0008483">
    <property type="term" value="F:transaminase activity"/>
    <property type="evidence" value="ECO:0007669"/>
    <property type="project" value="UniProtKB-KW"/>
</dbReference>
<keyword evidence="8" id="KW-1185">Reference proteome</keyword>
<dbReference type="EC" id="4.4.1.13" evidence="2"/>
<evidence type="ECO:0000313" key="8">
    <source>
        <dbReference type="Proteomes" id="UP001500979"/>
    </source>
</evidence>
<keyword evidence="4" id="KW-0456">Lyase</keyword>
<dbReference type="PANTHER" id="PTHR43525:SF2">
    <property type="entry name" value="CYSTATHIONINE BETA-LYASE-RELATED"/>
    <property type="match status" value="1"/>
</dbReference>
<dbReference type="InterPro" id="IPR015421">
    <property type="entry name" value="PyrdxlP-dep_Trfase_major"/>
</dbReference>
<evidence type="ECO:0000313" key="7">
    <source>
        <dbReference type="EMBL" id="GAA2788565.1"/>
    </source>
</evidence>
<evidence type="ECO:0000256" key="5">
    <source>
        <dbReference type="ARBA" id="ARBA00037974"/>
    </source>
</evidence>
<keyword evidence="7" id="KW-0808">Transferase</keyword>